<name>Q0S3V4_RHOJR</name>
<gene>
    <name evidence="2" type="ordered locus">RHA1_ro06005</name>
</gene>
<dbReference type="CDD" id="cd13606">
    <property type="entry name" value="PBP2_ProX_like"/>
    <property type="match status" value="1"/>
</dbReference>
<dbReference type="GO" id="GO:0022857">
    <property type="term" value="F:transmembrane transporter activity"/>
    <property type="evidence" value="ECO:0007669"/>
    <property type="project" value="InterPro"/>
</dbReference>
<dbReference type="KEGG" id="rha:RHA1_ro06005"/>
<dbReference type="Proteomes" id="UP000008710">
    <property type="component" value="Chromosome"/>
</dbReference>
<dbReference type="eggNOG" id="COG1732">
    <property type="taxonomic scope" value="Bacteria"/>
</dbReference>
<dbReference type="Gene3D" id="3.40.190.120">
    <property type="entry name" value="Osmoprotection protein (prox), domain 2"/>
    <property type="match status" value="1"/>
</dbReference>
<reference evidence="3" key="1">
    <citation type="journal article" date="2006" name="Proc. Natl. Acad. Sci. U.S.A.">
        <title>The complete genome of Rhodococcus sp. RHA1 provides insights into a catabolic powerhouse.</title>
        <authorList>
            <person name="McLeod M.P."/>
            <person name="Warren R.L."/>
            <person name="Hsiao W.W.L."/>
            <person name="Araki N."/>
            <person name="Myhre M."/>
            <person name="Fernandes C."/>
            <person name="Miyazawa D."/>
            <person name="Wong W."/>
            <person name="Lillquist A.L."/>
            <person name="Wang D."/>
            <person name="Dosanjh M."/>
            <person name="Hara H."/>
            <person name="Petrescu A."/>
            <person name="Morin R.D."/>
            <person name="Yang G."/>
            <person name="Stott J.M."/>
            <person name="Schein J.E."/>
            <person name="Shin H."/>
            <person name="Smailus D."/>
            <person name="Siddiqui A.S."/>
            <person name="Marra M.A."/>
            <person name="Jones S.J.M."/>
            <person name="Holt R."/>
            <person name="Brinkman F.S.L."/>
            <person name="Miyauchi K."/>
            <person name="Fukuda M."/>
            <person name="Davies J.E."/>
            <person name="Mohn W.W."/>
            <person name="Eltis L.D."/>
        </authorList>
    </citation>
    <scope>NUCLEOTIDE SEQUENCE [LARGE SCALE GENOMIC DNA]</scope>
    <source>
        <strain evidence="3">RHA1</strain>
    </source>
</reference>
<evidence type="ECO:0000313" key="2">
    <source>
        <dbReference type="EMBL" id="ABG97782.1"/>
    </source>
</evidence>
<dbReference type="EMBL" id="CP000431">
    <property type="protein sequence ID" value="ABG97782.1"/>
    <property type="molecule type" value="Genomic_DNA"/>
</dbReference>
<accession>Q0S3V4</accession>
<organism evidence="2 3">
    <name type="scientific">Rhodococcus jostii (strain RHA1)</name>
    <dbReference type="NCBI Taxonomy" id="101510"/>
    <lineage>
        <taxon>Bacteria</taxon>
        <taxon>Bacillati</taxon>
        <taxon>Actinomycetota</taxon>
        <taxon>Actinomycetes</taxon>
        <taxon>Mycobacteriales</taxon>
        <taxon>Nocardiaceae</taxon>
        <taxon>Rhodococcus</taxon>
    </lineage>
</organism>
<sequence length="342" mass="34877">MSAPSVGQCNDRGRQSTVFDQLEVNERRDVAHTRTDGSAGRPAAWSRALIAASALLLVAGAASGCAGGDTTLDGSAAQGPGEIVVGAGDGAESRILAEIYAGALRSTGAPVTTDGGLGDRTAYLGQLDAGNVTLVPEFTGRLLRYYDPESTETEQDDVFEALSKALPQGLSISDYAAAEDRSALAVTSQTSGQLDLTTLDELAPSCSRSTAVLAPAFEADALPDLTGCTFAQTRTVADDAAAVGELAAPASTDGAVRVAGVTTASPDVSDADLVLLADDEHVFTAQNVVPLFRIGTLTEAQLKALNVVAGELTTADLADMIGQVRGGADSADVARVWLDAHL</sequence>
<dbReference type="AlphaFoldDB" id="Q0S3V4"/>
<protein>
    <submittedName>
        <fullName evidence="2">Probable ABC amino acid transporter, substrate binding component</fullName>
    </submittedName>
</protein>
<evidence type="ECO:0000259" key="1">
    <source>
        <dbReference type="Pfam" id="PF04069"/>
    </source>
</evidence>
<evidence type="ECO:0000313" key="3">
    <source>
        <dbReference type="Proteomes" id="UP000008710"/>
    </source>
</evidence>
<dbReference type="Gene3D" id="3.40.190.10">
    <property type="entry name" value="Periplasmic binding protein-like II"/>
    <property type="match status" value="1"/>
</dbReference>
<dbReference type="HOGENOM" id="CLU_038355_1_2_11"/>
<dbReference type="InterPro" id="IPR007210">
    <property type="entry name" value="ABC_Gly_betaine_transp_sub-bd"/>
</dbReference>
<feature type="domain" description="ABC-type glycine betaine transport system substrate-binding" evidence="1">
    <location>
        <begin position="82"/>
        <end position="339"/>
    </location>
</feature>
<dbReference type="Pfam" id="PF04069">
    <property type="entry name" value="OpuAC"/>
    <property type="match status" value="1"/>
</dbReference>
<proteinExistence type="predicted"/>
<dbReference type="GO" id="GO:0043190">
    <property type="term" value="C:ATP-binding cassette (ABC) transporter complex"/>
    <property type="evidence" value="ECO:0007669"/>
    <property type="project" value="InterPro"/>
</dbReference>
<dbReference type="SUPFAM" id="SSF53850">
    <property type="entry name" value="Periplasmic binding protein-like II"/>
    <property type="match status" value="1"/>
</dbReference>